<dbReference type="Pfam" id="PF00196">
    <property type="entry name" value="GerE"/>
    <property type="match status" value="1"/>
</dbReference>
<dbReference type="InterPro" id="IPR011990">
    <property type="entry name" value="TPR-like_helical_dom_sf"/>
</dbReference>
<sequence length="785" mass="84650">MLTLSPRLRGIPAPAASFVGREIELRDVGELLGRARLVSLVGPGGVGKTRLALEYARAHHDHYRDGTVLVELAGLAGLTDPALLSQTVLHALGVPESEGRPVLDLLIDYLADREILVILDTCEHLLDACAELAEALLQETADVQLLLTSRQPLGIPGEHLFPIGPLGVGSDNGGAIELFAQRAAAVAPGFRLDGSSRAQVAEVCRRLDGIPLAVELAAVRLRVTSLRTLAGDVGNRFGVVAVGRRHGANVRHRTLHAAIEWSYDLCSDAERLLWQRLSVFAGSFDPDAAREVCADELLPADEVHEHLFGLADKSVLTMTEDGGRYRILDTLRQFGADRLAGSGVEEAIRQRHLDHFLALGREVWTHRVASGQRRLIGQVDADRDNIRAALDFAMSRPARYRDGLALSAYSILLLGFSGRSEAEYWLDRGLVAVPEPCPERALALALTVQWSFATRPERVPALLEEMRWCLEAGTSDSGDLALAPIMGVYLHIFTGVHCLMTGDVAAADTQFEAGRNRLDALGFRGEVAIALKYWASGLFVSGAYDACLTGLEEALAVLDGIDGECWQRANVLLMKAAVLWVIGQREQAPDCARTAVALMHELGLRHGLAAAVDTLAWLTAEQGRFHRAAQLSGAANSLWDGERDGLFGGLALHTVPWFRESYDATVERARKELGKADYTAEFAKGATLDADRIAGLAGTAGDEPLDAVISLGPSLTPRETEVAVLITEGLTNREISTRLGVSKRTVDAHIEHILSKLGFASRAQVAAYIAGNGFTPDSRFAAEAR</sequence>
<evidence type="ECO:0000313" key="2">
    <source>
        <dbReference type="EMBL" id="QVI20310.1"/>
    </source>
</evidence>
<proteinExistence type="predicted"/>
<evidence type="ECO:0000313" key="3">
    <source>
        <dbReference type="Proteomes" id="UP000683310"/>
    </source>
</evidence>
<dbReference type="Gene3D" id="1.25.40.10">
    <property type="entry name" value="Tetratricopeptide repeat domain"/>
    <property type="match status" value="1"/>
</dbReference>
<feature type="domain" description="HTH luxR-type" evidence="1">
    <location>
        <begin position="708"/>
        <end position="773"/>
    </location>
</feature>
<protein>
    <submittedName>
        <fullName evidence="2">AAA family ATPase</fullName>
    </submittedName>
</protein>
<organism evidence="2 3">
    <name type="scientific">Nocardia tengchongensis</name>
    <dbReference type="NCBI Taxonomy" id="2055889"/>
    <lineage>
        <taxon>Bacteria</taxon>
        <taxon>Bacillati</taxon>
        <taxon>Actinomycetota</taxon>
        <taxon>Actinomycetes</taxon>
        <taxon>Mycobacteriales</taxon>
        <taxon>Nocardiaceae</taxon>
        <taxon>Nocardia</taxon>
    </lineage>
</organism>
<name>A0ABX8CP61_9NOCA</name>
<reference evidence="2 3" key="1">
    <citation type="submission" date="2021-04" db="EMBL/GenBank/DDBJ databases">
        <title>Nocardia tengchongensis.</title>
        <authorList>
            <person name="Zhuang k."/>
            <person name="Ran Y."/>
            <person name="Li W."/>
        </authorList>
    </citation>
    <scope>NUCLEOTIDE SEQUENCE [LARGE SCALE GENOMIC DNA]</scope>
    <source>
        <strain evidence="2 3">CFH S0057</strain>
    </source>
</reference>
<dbReference type="SUPFAM" id="SSF46894">
    <property type="entry name" value="C-terminal effector domain of the bipartite response regulators"/>
    <property type="match status" value="1"/>
</dbReference>
<dbReference type="CDD" id="cd06170">
    <property type="entry name" value="LuxR_C_like"/>
    <property type="match status" value="1"/>
</dbReference>
<keyword evidence="3" id="KW-1185">Reference proteome</keyword>
<dbReference type="InterPro" id="IPR027417">
    <property type="entry name" value="P-loop_NTPase"/>
</dbReference>
<dbReference type="PRINTS" id="PR00038">
    <property type="entry name" value="HTHLUXR"/>
</dbReference>
<dbReference type="SMART" id="SM00421">
    <property type="entry name" value="HTH_LUXR"/>
    <property type="match status" value="1"/>
</dbReference>
<dbReference type="InterPro" id="IPR049945">
    <property type="entry name" value="AAA_22"/>
</dbReference>
<gene>
    <name evidence="2" type="ORF">KHQ06_29580</name>
</gene>
<evidence type="ECO:0000259" key="1">
    <source>
        <dbReference type="PROSITE" id="PS50043"/>
    </source>
</evidence>
<dbReference type="InterPro" id="IPR016032">
    <property type="entry name" value="Sig_transdc_resp-reg_C-effctor"/>
</dbReference>
<dbReference type="Pfam" id="PF13401">
    <property type="entry name" value="AAA_22"/>
    <property type="match status" value="1"/>
</dbReference>
<dbReference type="InterPro" id="IPR000792">
    <property type="entry name" value="Tscrpt_reg_LuxR_C"/>
</dbReference>
<dbReference type="SUPFAM" id="SSF48452">
    <property type="entry name" value="TPR-like"/>
    <property type="match status" value="1"/>
</dbReference>
<dbReference type="Gene3D" id="1.10.10.10">
    <property type="entry name" value="Winged helix-like DNA-binding domain superfamily/Winged helix DNA-binding domain"/>
    <property type="match status" value="1"/>
</dbReference>
<dbReference type="PROSITE" id="PS00622">
    <property type="entry name" value="HTH_LUXR_1"/>
    <property type="match status" value="1"/>
</dbReference>
<dbReference type="PANTHER" id="PTHR47691:SF3">
    <property type="entry name" value="HTH-TYPE TRANSCRIPTIONAL REGULATOR RV0890C-RELATED"/>
    <property type="match status" value="1"/>
</dbReference>
<dbReference type="InterPro" id="IPR036388">
    <property type="entry name" value="WH-like_DNA-bd_sf"/>
</dbReference>
<dbReference type="Gene3D" id="3.40.50.300">
    <property type="entry name" value="P-loop containing nucleotide triphosphate hydrolases"/>
    <property type="match status" value="1"/>
</dbReference>
<dbReference type="SUPFAM" id="SSF52540">
    <property type="entry name" value="P-loop containing nucleoside triphosphate hydrolases"/>
    <property type="match status" value="1"/>
</dbReference>
<accession>A0ABX8CP61</accession>
<dbReference type="PROSITE" id="PS50043">
    <property type="entry name" value="HTH_LUXR_2"/>
    <property type="match status" value="1"/>
</dbReference>
<dbReference type="EMBL" id="CP074371">
    <property type="protein sequence ID" value="QVI20310.1"/>
    <property type="molecule type" value="Genomic_DNA"/>
</dbReference>
<dbReference type="Proteomes" id="UP000683310">
    <property type="component" value="Chromosome"/>
</dbReference>
<dbReference type="PANTHER" id="PTHR47691">
    <property type="entry name" value="REGULATOR-RELATED"/>
    <property type="match status" value="1"/>
</dbReference>
<dbReference type="PRINTS" id="PR00364">
    <property type="entry name" value="DISEASERSIST"/>
</dbReference>